<dbReference type="Proteomes" id="UP001500843">
    <property type="component" value="Unassembled WGS sequence"/>
</dbReference>
<evidence type="ECO:0000313" key="6">
    <source>
        <dbReference type="EMBL" id="GAA4724542.1"/>
    </source>
</evidence>
<dbReference type="InterPro" id="IPR000524">
    <property type="entry name" value="Tscrpt_reg_HTH_GntR"/>
</dbReference>
<name>A0ABP8Y986_9MICO</name>
<evidence type="ECO:0000256" key="3">
    <source>
        <dbReference type="ARBA" id="ARBA00023163"/>
    </source>
</evidence>
<keyword evidence="7" id="KW-1185">Reference proteome</keyword>
<evidence type="ECO:0000256" key="1">
    <source>
        <dbReference type="ARBA" id="ARBA00023015"/>
    </source>
</evidence>
<feature type="region of interest" description="Disordered" evidence="4">
    <location>
        <begin position="1"/>
        <end position="25"/>
    </location>
</feature>
<keyword evidence="2" id="KW-0238">DNA-binding</keyword>
<dbReference type="InterPro" id="IPR036390">
    <property type="entry name" value="WH_DNA-bd_sf"/>
</dbReference>
<proteinExistence type="predicted"/>
<dbReference type="PRINTS" id="PR00035">
    <property type="entry name" value="HTHGNTR"/>
</dbReference>
<keyword evidence="1" id="KW-0805">Transcription regulation</keyword>
<dbReference type="SMART" id="SM00345">
    <property type="entry name" value="HTH_GNTR"/>
    <property type="match status" value="1"/>
</dbReference>
<dbReference type="PANTHER" id="PTHR43537">
    <property type="entry name" value="TRANSCRIPTIONAL REGULATOR, GNTR FAMILY"/>
    <property type="match status" value="1"/>
</dbReference>
<comment type="caution">
    <text evidence="6">The sequence shown here is derived from an EMBL/GenBank/DDBJ whole genome shotgun (WGS) entry which is preliminary data.</text>
</comment>
<dbReference type="RefSeq" id="WP_253872586.1">
    <property type="nucleotide sequence ID" value="NZ_BAABHM010000036.1"/>
</dbReference>
<sequence length="265" mass="28524">MPQDAELAAEPDVPAHDRSDGPAPVAVARPASVKDAIRRDIIAGVLTPGARVTESSLAQRYDVSRVPVREALRGLESEGFIDSRHHVGSRVAPIPVHDADDLFAVREALEVSTARSAARRAATLYSGDESPADWWRIRREIAALLDAGDAHVAADDLDPLVVINDQIHIGIAELSGSATLTRLLRQLSWKIEWLYAAEVQPRGKRLWPEHRVIVGAIDAGDGERAAALMAAHVRESRIGYLLRYGVTTPSSDPAVAAAVRRSAGS</sequence>
<gene>
    <name evidence="6" type="ORF">GCM10023198_56980</name>
</gene>
<evidence type="ECO:0000259" key="5">
    <source>
        <dbReference type="PROSITE" id="PS50949"/>
    </source>
</evidence>
<dbReference type="SUPFAM" id="SSF48008">
    <property type="entry name" value="GntR ligand-binding domain-like"/>
    <property type="match status" value="1"/>
</dbReference>
<dbReference type="InterPro" id="IPR008920">
    <property type="entry name" value="TF_FadR/GntR_C"/>
</dbReference>
<reference evidence="7" key="1">
    <citation type="journal article" date="2019" name="Int. J. Syst. Evol. Microbiol.">
        <title>The Global Catalogue of Microorganisms (GCM) 10K type strain sequencing project: providing services to taxonomists for standard genome sequencing and annotation.</title>
        <authorList>
            <consortium name="The Broad Institute Genomics Platform"/>
            <consortium name="The Broad Institute Genome Sequencing Center for Infectious Disease"/>
            <person name="Wu L."/>
            <person name="Ma J."/>
        </authorList>
    </citation>
    <scope>NUCLEOTIDE SEQUENCE [LARGE SCALE GENOMIC DNA]</scope>
    <source>
        <strain evidence="7">JCM 17975</strain>
    </source>
</reference>
<dbReference type="InterPro" id="IPR011711">
    <property type="entry name" value="GntR_C"/>
</dbReference>
<protein>
    <submittedName>
        <fullName evidence="6">GntR family transcriptional regulator</fullName>
    </submittedName>
</protein>
<evidence type="ECO:0000256" key="2">
    <source>
        <dbReference type="ARBA" id="ARBA00023125"/>
    </source>
</evidence>
<dbReference type="InterPro" id="IPR036388">
    <property type="entry name" value="WH-like_DNA-bd_sf"/>
</dbReference>
<dbReference type="Gene3D" id="1.10.10.10">
    <property type="entry name" value="Winged helix-like DNA-binding domain superfamily/Winged helix DNA-binding domain"/>
    <property type="match status" value="1"/>
</dbReference>
<keyword evidence="3" id="KW-0804">Transcription</keyword>
<dbReference type="Pfam" id="PF00392">
    <property type="entry name" value="GntR"/>
    <property type="match status" value="1"/>
</dbReference>
<dbReference type="PANTHER" id="PTHR43537:SF24">
    <property type="entry name" value="GLUCONATE OPERON TRANSCRIPTIONAL REPRESSOR"/>
    <property type="match status" value="1"/>
</dbReference>
<dbReference type="SUPFAM" id="SSF46785">
    <property type="entry name" value="Winged helix' DNA-binding domain"/>
    <property type="match status" value="1"/>
</dbReference>
<accession>A0ABP8Y986</accession>
<dbReference type="Pfam" id="PF07729">
    <property type="entry name" value="FCD"/>
    <property type="match status" value="1"/>
</dbReference>
<dbReference type="PROSITE" id="PS50949">
    <property type="entry name" value="HTH_GNTR"/>
    <property type="match status" value="1"/>
</dbReference>
<dbReference type="EMBL" id="BAABHM010000036">
    <property type="protein sequence ID" value="GAA4724542.1"/>
    <property type="molecule type" value="Genomic_DNA"/>
</dbReference>
<dbReference type="SMART" id="SM00895">
    <property type="entry name" value="FCD"/>
    <property type="match status" value="1"/>
</dbReference>
<evidence type="ECO:0000256" key="4">
    <source>
        <dbReference type="SAM" id="MobiDB-lite"/>
    </source>
</evidence>
<organism evidence="6 7">
    <name type="scientific">Promicromonospora umidemergens</name>
    <dbReference type="NCBI Taxonomy" id="629679"/>
    <lineage>
        <taxon>Bacteria</taxon>
        <taxon>Bacillati</taxon>
        <taxon>Actinomycetota</taxon>
        <taxon>Actinomycetes</taxon>
        <taxon>Micrococcales</taxon>
        <taxon>Promicromonosporaceae</taxon>
        <taxon>Promicromonospora</taxon>
    </lineage>
</organism>
<dbReference type="CDD" id="cd07377">
    <property type="entry name" value="WHTH_GntR"/>
    <property type="match status" value="1"/>
</dbReference>
<dbReference type="Gene3D" id="1.20.120.530">
    <property type="entry name" value="GntR ligand-binding domain-like"/>
    <property type="match status" value="1"/>
</dbReference>
<feature type="domain" description="HTH gntR-type" evidence="5">
    <location>
        <begin position="27"/>
        <end position="94"/>
    </location>
</feature>
<evidence type="ECO:0000313" key="7">
    <source>
        <dbReference type="Proteomes" id="UP001500843"/>
    </source>
</evidence>